<keyword evidence="3 5" id="KW-0472">Membrane</keyword>
<evidence type="ECO:0000256" key="4">
    <source>
        <dbReference type="ARBA" id="ARBA00023180"/>
    </source>
</evidence>
<keyword evidence="5" id="KW-0812">Transmembrane</keyword>
<keyword evidence="4" id="KW-0325">Glycoprotein</keyword>
<dbReference type="Gene3D" id="2.60.40.10">
    <property type="entry name" value="Immunoglobulins"/>
    <property type="match status" value="2"/>
</dbReference>
<dbReference type="GeneID" id="108705501"/>
<evidence type="ECO:0000256" key="5">
    <source>
        <dbReference type="SAM" id="Phobius"/>
    </source>
</evidence>
<feature type="domain" description="Ig-like" evidence="7">
    <location>
        <begin position="129"/>
        <end position="212"/>
    </location>
</feature>
<dbReference type="GO" id="GO:0006955">
    <property type="term" value="P:immune response"/>
    <property type="evidence" value="ECO:0000318"/>
    <property type="project" value="GO_Central"/>
</dbReference>
<dbReference type="SMART" id="SM00409">
    <property type="entry name" value="IG"/>
    <property type="match status" value="1"/>
</dbReference>
<evidence type="ECO:0000256" key="6">
    <source>
        <dbReference type="SAM" id="SignalP"/>
    </source>
</evidence>
<dbReference type="InterPro" id="IPR036179">
    <property type="entry name" value="Ig-like_dom_sf"/>
</dbReference>
<comment type="subcellular location">
    <subcellularLocation>
        <location evidence="1">Membrane</location>
    </subcellularLocation>
</comment>
<gene>
    <name evidence="9" type="primary">LOC108705501</name>
</gene>
<evidence type="ECO:0000256" key="1">
    <source>
        <dbReference type="ARBA" id="ARBA00004370"/>
    </source>
</evidence>
<sequence>MKDIERIFFLSLLLYIRVVTGNGPSPVIGCEYGSVLLPCSLSFPVIEAIWDFSFNGRSVKVADFRNQKFSIIRKEFHSRMEWSHNGITLTITNLTMEDTGIYTALIYDTEYTKHEISHNLTVFNLVPKPEIKREECKGDGQCDYTLHCSVPSDSPALSYSWKYRDKNSEYHHYAHGSTIQISSPNETMTFLCLVQNPAQENNSTVVIERKVNAENERLQVAMMIAPGFAALVLAAVVFLCVRMRRENKKKEDITYSDIQSFPQGRTNEKEDITYSDIQAFPQKRTDEKEDITYIAIQAFPQERTDENLMIPEPLLCPVKTYVEIKRYL</sequence>
<feature type="transmembrane region" description="Helical" evidence="5">
    <location>
        <begin position="220"/>
        <end position="241"/>
    </location>
</feature>
<reference evidence="9" key="1">
    <citation type="submission" date="2025-08" db="UniProtKB">
        <authorList>
            <consortium name="RefSeq"/>
        </authorList>
    </citation>
    <scope>IDENTIFICATION</scope>
    <source>
        <strain evidence="9">J_2021</strain>
        <tissue evidence="9">Erythrocytes</tissue>
    </source>
</reference>
<name>A0A8J1LML1_XENLA</name>
<keyword evidence="8" id="KW-1185">Reference proteome</keyword>
<dbReference type="PANTHER" id="PTHR12080">
    <property type="entry name" value="SIGNALING LYMPHOCYTIC ACTIVATION MOLECULE"/>
    <property type="match status" value="1"/>
</dbReference>
<dbReference type="Proteomes" id="UP000186698">
    <property type="component" value="Chromosome 8S"/>
</dbReference>
<evidence type="ECO:0000259" key="7">
    <source>
        <dbReference type="PROSITE" id="PS50835"/>
    </source>
</evidence>
<evidence type="ECO:0000256" key="2">
    <source>
        <dbReference type="ARBA" id="ARBA00022729"/>
    </source>
</evidence>
<dbReference type="InterPro" id="IPR003599">
    <property type="entry name" value="Ig_sub"/>
</dbReference>
<accession>A0A8J1LML1</accession>
<proteinExistence type="predicted"/>
<feature type="signal peptide" evidence="6">
    <location>
        <begin position="1"/>
        <end position="21"/>
    </location>
</feature>
<evidence type="ECO:0000313" key="9">
    <source>
        <dbReference type="RefSeq" id="XP_041430389.1"/>
    </source>
</evidence>
<protein>
    <submittedName>
        <fullName evidence="9">SLAM family member 9-like isoform X1</fullName>
    </submittedName>
</protein>
<keyword evidence="5" id="KW-1133">Transmembrane helix</keyword>
<dbReference type="OrthoDB" id="8741746at2759"/>
<dbReference type="InterPro" id="IPR013783">
    <property type="entry name" value="Ig-like_fold"/>
</dbReference>
<dbReference type="SUPFAM" id="SSF48726">
    <property type="entry name" value="Immunoglobulin"/>
    <property type="match status" value="1"/>
</dbReference>
<dbReference type="PROSITE" id="PS50835">
    <property type="entry name" value="IG_LIKE"/>
    <property type="match status" value="1"/>
</dbReference>
<feature type="chain" id="PRO_5035218726" evidence="6">
    <location>
        <begin position="22"/>
        <end position="328"/>
    </location>
</feature>
<dbReference type="Pfam" id="PF07686">
    <property type="entry name" value="V-set"/>
    <property type="match status" value="1"/>
</dbReference>
<dbReference type="RefSeq" id="XP_041430389.1">
    <property type="nucleotide sequence ID" value="XM_041574455.1"/>
</dbReference>
<dbReference type="InterPro" id="IPR007110">
    <property type="entry name" value="Ig-like_dom"/>
</dbReference>
<keyword evidence="2 6" id="KW-0732">Signal</keyword>
<dbReference type="InterPro" id="IPR013106">
    <property type="entry name" value="Ig_V-set"/>
</dbReference>
<dbReference type="AlphaFoldDB" id="A0A8J1LML1"/>
<evidence type="ECO:0000313" key="8">
    <source>
        <dbReference type="Proteomes" id="UP000186698"/>
    </source>
</evidence>
<dbReference type="PANTHER" id="PTHR12080:SF118">
    <property type="entry name" value="SLAM FAMILY MEMBER 9"/>
    <property type="match status" value="1"/>
</dbReference>
<evidence type="ECO:0000256" key="3">
    <source>
        <dbReference type="ARBA" id="ARBA00023136"/>
    </source>
</evidence>
<dbReference type="KEGG" id="xla:108705501"/>
<dbReference type="InterPro" id="IPR015631">
    <property type="entry name" value="CD2/SLAM_rcpt"/>
</dbReference>
<dbReference type="GO" id="GO:0016020">
    <property type="term" value="C:membrane"/>
    <property type="evidence" value="ECO:0007669"/>
    <property type="project" value="UniProtKB-SubCell"/>
</dbReference>
<organism evidence="8 9">
    <name type="scientific">Xenopus laevis</name>
    <name type="common">African clawed frog</name>
    <dbReference type="NCBI Taxonomy" id="8355"/>
    <lineage>
        <taxon>Eukaryota</taxon>
        <taxon>Metazoa</taxon>
        <taxon>Chordata</taxon>
        <taxon>Craniata</taxon>
        <taxon>Vertebrata</taxon>
        <taxon>Euteleostomi</taxon>
        <taxon>Amphibia</taxon>
        <taxon>Batrachia</taxon>
        <taxon>Anura</taxon>
        <taxon>Pipoidea</taxon>
        <taxon>Pipidae</taxon>
        <taxon>Xenopodinae</taxon>
        <taxon>Xenopus</taxon>
        <taxon>Xenopus</taxon>
    </lineage>
</organism>